<dbReference type="InterPro" id="IPR000223">
    <property type="entry name" value="Pept_S26A_signal_pept_1"/>
</dbReference>
<feature type="domain" description="Peptidase S26" evidence="7">
    <location>
        <begin position="127"/>
        <end position="167"/>
    </location>
</feature>
<gene>
    <name evidence="8" type="ORF">Q9L58_005569</name>
</gene>
<comment type="caution">
    <text evidence="8">The sequence shown here is derived from an EMBL/GenBank/DDBJ whole genome shotgun (WGS) entry which is preliminary data.</text>
</comment>
<dbReference type="PRINTS" id="PR00727">
    <property type="entry name" value="LEADERPTASE"/>
</dbReference>
<dbReference type="InterPro" id="IPR036286">
    <property type="entry name" value="LexA/Signal_pep-like_sf"/>
</dbReference>
<name>A0ABR3GI11_9PEZI</name>
<dbReference type="Gene3D" id="2.10.109.10">
    <property type="entry name" value="Umud Fragment, subunit A"/>
    <property type="match status" value="1"/>
</dbReference>
<proteinExistence type="inferred from homology"/>
<evidence type="ECO:0000256" key="6">
    <source>
        <dbReference type="ARBA" id="ARBA00038445"/>
    </source>
</evidence>
<reference evidence="8 9" key="1">
    <citation type="submission" date="2024-02" db="EMBL/GenBank/DDBJ databases">
        <title>Discinaceae phylogenomics.</title>
        <authorList>
            <person name="Dirks A.C."/>
            <person name="James T.Y."/>
        </authorList>
    </citation>
    <scope>NUCLEOTIDE SEQUENCE [LARGE SCALE GENOMIC DNA]</scope>
    <source>
        <strain evidence="8 9">ACD0624</strain>
    </source>
</reference>
<organism evidence="8 9">
    <name type="scientific">Discina gigas</name>
    <dbReference type="NCBI Taxonomy" id="1032678"/>
    <lineage>
        <taxon>Eukaryota</taxon>
        <taxon>Fungi</taxon>
        <taxon>Dikarya</taxon>
        <taxon>Ascomycota</taxon>
        <taxon>Pezizomycotina</taxon>
        <taxon>Pezizomycetes</taxon>
        <taxon>Pezizales</taxon>
        <taxon>Discinaceae</taxon>
        <taxon>Discina</taxon>
    </lineage>
</organism>
<dbReference type="PANTHER" id="PTHR12383">
    <property type="entry name" value="PROTEASE FAMILY S26 MITOCHONDRIAL INNER MEMBRANE PROTEASE-RELATED"/>
    <property type="match status" value="1"/>
</dbReference>
<comment type="similarity">
    <text evidence="6">Belongs to the peptidase S26 family. IMP1 subfamily.</text>
</comment>
<evidence type="ECO:0000256" key="4">
    <source>
        <dbReference type="ARBA" id="ARBA00023128"/>
    </source>
</evidence>
<evidence type="ECO:0000256" key="5">
    <source>
        <dbReference type="ARBA" id="ARBA00023136"/>
    </source>
</evidence>
<evidence type="ECO:0000256" key="1">
    <source>
        <dbReference type="ARBA" id="ARBA00004273"/>
    </source>
</evidence>
<dbReference type="PANTHER" id="PTHR12383:SF16">
    <property type="entry name" value="MITOCHONDRIAL INNER MEMBRANE PROTEASE SUBUNIT 1"/>
    <property type="match status" value="1"/>
</dbReference>
<comment type="subcellular location">
    <subcellularLocation>
        <location evidence="1">Mitochondrion inner membrane</location>
    </subcellularLocation>
</comment>
<keyword evidence="5" id="KW-0472">Membrane</keyword>
<sequence>MRHLFLRRLSTPAATASPPPRILTQQLRYAARTLQGFCFLHLFWEHFYSVGATSGASMLPTINIEGDFIVISKLYSRGRGVGVGDLVSYVHPVDGPGVHVCKRVIGMPGDFVVVDPMGAIGTPGDMVQVPEGHCWTTGDNLPYSKDSRYYGAVPLALVRGKVIARMWPDPRWFENAVQTVER</sequence>
<keyword evidence="2" id="KW-0999">Mitochondrion inner membrane</keyword>
<keyword evidence="9" id="KW-1185">Reference proteome</keyword>
<dbReference type="CDD" id="cd06530">
    <property type="entry name" value="S26_SPase_I"/>
    <property type="match status" value="1"/>
</dbReference>
<evidence type="ECO:0000259" key="7">
    <source>
        <dbReference type="Pfam" id="PF10502"/>
    </source>
</evidence>
<dbReference type="InterPro" id="IPR019533">
    <property type="entry name" value="Peptidase_S26"/>
</dbReference>
<accession>A0ABR3GI11</accession>
<keyword evidence="4" id="KW-0496">Mitochondrion</keyword>
<dbReference type="EMBL" id="JBBBZM010000068">
    <property type="protein sequence ID" value="KAL0635521.1"/>
    <property type="molecule type" value="Genomic_DNA"/>
</dbReference>
<dbReference type="Proteomes" id="UP001447188">
    <property type="component" value="Unassembled WGS sequence"/>
</dbReference>
<evidence type="ECO:0000256" key="3">
    <source>
        <dbReference type="ARBA" id="ARBA00022801"/>
    </source>
</evidence>
<protein>
    <recommendedName>
        <fullName evidence="7">Peptidase S26 domain-containing protein</fullName>
    </recommendedName>
</protein>
<dbReference type="InterPro" id="IPR052064">
    <property type="entry name" value="Mito_IMP1_subunit"/>
</dbReference>
<evidence type="ECO:0000313" key="9">
    <source>
        <dbReference type="Proteomes" id="UP001447188"/>
    </source>
</evidence>
<dbReference type="SUPFAM" id="SSF51306">
    <property type="entry name" value="LexA/Signal peptidase"/>
    <property type="match status" value="1"/>
</dbReference>
<evidence type="ECO:0000313" key="8">
    <source>
        <dbReference type="EMBL" id="KAL0635521.1"/>
    </source>
</evidence>
<dbReference type="Pfam" id="PF10502">
    <property type="entry name" value="Peptidase_S26"/>
    <property type="match status" value="2"/>
</dbReference>
<dbReference type="PROSITE" id="PS00760">
    <property type="entry name" value="SPASE_I_2"/>
    <property type="match status" value="1"/>
</dbReference>
<keyword evidence="3" id="KW-0378">Hydrolase</keyword>
<feature type="domain" description="Peptidase S26" evidence="7">
    <location>
        <begin position="30"/>
        <end position="114"/>
    </location>
</feature>
<evidence type="ECO:0000256" key="2">
    <source>
        <dbReference type="ARBA" id="ARBA00022792"/>
    </source>
</evidence>
<dbReference type="InterPro" id="IPR019757">
    <property type="entry name" value="Pept_S26A_signal_pept_1_Lys-AS"/>
</dbReference>